<dbReference type="STRING" id="29730.A0A0D2U617"/>
<dbReference type="OMA" id="NHRMRSP"/>
<accession>A0A0D2U617</accession>
<protein>
    <submittedName>
        <fullName evidence="2">Uncharacterized protein</fullName>
    </submittedName>
</protein>
<reference evidence="2 3" key="1">
    <citation type="journal article" date="2012" name="Nature">
        <title>Repeated polyploidization of Gossypium genomes and the evolution of spinnable cotton fibres.</title>
        <authorList>
            <person name="Paterson A.H."/>
            <person name="Wendel J.F."/>
            <person name="Gundlach H."/>
            <person name="Guo H."/>
            <person name="Jenkins J."/>
            <person name="Jin D."/>
            <person name="Llewellyn D."/>
            <person name="Showmaker K.C."/>
            <person name="Shu S."/>
            <person name="Udall J."/>
            <person name="Yoo M.J."/>
            <person name="Byers R."/>
            <person name="Chen W."/>
            <person name="Doron-Faigenboim A."/>
            <person name="Duke M.V."/>
            <person name="Gong L."/>
            <person name="Grimwood J."/>
            <person name="Grover C."/>
            <person name="Grupp K."/>
            <person name="Hu G."/>
            <person name="Lee T.H."/>
            <person name="Li J."/>
            <person name="Lin L."/>
            <person name="Liu T."/>
            <person name="Marler B.S."/>
            <person name="Page J.T."/>
            <person name="Roberts A.W."/>
            <person name="Romanel E."/>
            <person name="Sanders W.S."/>
            <person name="Szadkowski E."/>
            <person name="Tan X."/>
            <person name="Tang H."/>
            <person name="Xu C."/>
            <person name="Wang J."/>
            <person name="Wang Z."/>
            <person name="Zhang D."/>
            <person name="Zhang L."/>
            <person name="Ashrafi H."/>
            <person name="Bedon F."/>
            <person name="Bowers J.E."/>
            <person name="Brubaker C.L."/>
            <person name="Chee P.W."/>
            <person name="Das S."/>
            <person name="Gingle A.R."/>
            <person name="Haigler C.H."/>
            <person name="Harker D."/>
            <person name="Hoffmann L.V."/>
            <person name="Hovav R."/>
            <person name="Jones D.C."/>
            <person name="Lemke C."/>
            <person name="Mansoor S."/>
            <person name="ur Rahman M."/>
            <person name="Rainville L.N."/>
            <person name="Rambani A."/>
            <person name="Reddy U.K."/>
            <person name="Rong J.K."/>
            <person name="Saranga Y."/>
            <person name="Scheffler B.E."/>
            <person name="Scheffler J.A."/>
            <person name="Stelly D.M."/>
            <person name="Triplett B.A."/>
            <person name="Van Deynze A."/>
            <person name="Vaslin M.F."/>
            <person name="Waghmare V.N."/>
            <person name="Walford S.A."/>
            <person name="Wright R.J."/>
            <person name="Zaki E.A."/>
            <person name="Zhang T."/>
            <person name="Dennis E.S."/>
            <person name="Mayer K.F."/>
            <person name="Peterson D.G."/>
            <person name="Rokhsar D.S."/>
            <person name="Wang X."/>
            <person name="Schmutz J."/>
        </authorList>
    </citation>
    <scope>NUCLEOTIDE SEQUENCE [LARGE SCALE GENOMIC DNA]</scope>
</reference>
<sequence length="147" mass="16617">MSGENESTSPISPASLKQKLKSSFRLPWQRHQNNQRLAASASMTPPSPKAGDNNSPRLTSSTWLKSPEFKDKYRNLINRIGNGHRHSHSHSLGRRNSAEFRYDPSSYALNFDEGCDDSQFDEFPFRNFTARLPPSPTTNHNSREIAA</sequence>
<evidence type="ECO:0000313" key="3">
    <source>
        <dbReference type="Proteomes" id="UP000032304"/>
    </source>
</evidence>
<gene>
    <name evidence="2" type="ORF">B456_013G237600</name>
</gene>
<dbReference type="PANTHER" id="PTHR33168">
    <property type="entry name" value="STRESS INDUCED PROTEIN-RELATED"/>
    <property type="match status" value="1"/>
</dbReference>
<dbReference type="EMBL" id="CM001752">
    <property type="protein sequence ID" value="KJB83253.1"/>
    <property type="molecule type" value="Genomic_DNA"/>
</dbReference>
<name>A0A0D2U617_GOSRA</name>
<proteinExistence type="predicted"/>
<feature type="compositionally biased region" description="Polar residues" evidence="1">
    <location>
        <begin position="1"/>
        <end position="12"/>
    </location>
</feature>
<feature type="compositionally biased region" description="Polar residues" evidence="1">
    <location>
        <begin position="30"/>
        <end position="44"/>
    </location>
</feature>
<keyword evidence="3" id="KW-1185">Reference proteome</keyword>
<organism evidence="2 3">
    <name type="scientific">Gossypium raimondii</name>
    <name type="common">Peruvian cotton</name>
    <name type="synonym">Gossypium klotzschianum subsp. raimondii</name>
    <dbReference type="NCBI Taxonomy" id="29730"/>
    <lineage>
        <taxon>Eukaryota</taxon>
        <taxon>Viridiplantae</taxon>
        <taxon>Streptophyta</taxon>
        <taxon>Embryophyta</taxon>
        <taxon>Tracheophyta</taxon>
        <taxon>Spermatophyta</taxon>
        <taxon>Magnoliopsida</taxon>
        <taxon>eudicotyledons</taxon>
        <taxon>Gunneridae</taxon>
        <taxon>Pentapetalae</taxon>
        <taxon>rosids</taxon>
        <taxon>malvids</taxon>
        <taxon>Malvales</taxon>
        <taxon>Malvaceae</taxon>
        <taxon>Malvoideae</taxon>
        <taxon>Gossypium</taxon>
    </lineage>
</organism>
<feature type="compositionally biased region" description="Polar residues" evidence="1">
    <location>
        <begin position="52"/>
        <end position="64"/>
    </location>
</feature>
<dbReference type="Proteomes" id="UP000032304">
    <property type="component" value="Chromosome 13"/>
</dbReference>
<evidence type="ECO:0000313" key="2">
    <source>
        <dbReference type="EMBL" id="KJB83253.1"/>
    </source>
</evidence>
<dbReference type="KEGG" id="gra:105782464"/>
<feature type="region of interest" description="Disordered" evidence="1">
    <location>
        <begin position="127"/>
        <end position="147"/>
    </location>
</feature>
<feature type="region of interest" description="Disordered" evidence="1">
    <location>
        <begin position="1"/>
        <end position="64"/>
    </location>
</feature>
<dbReference type="eggNOG" id="ENOG502S8DW">
    <property type="taxonomic scope" value="Eukaryota"/>
</dbReference>
<evidence type="ECO:0000256" key="1">
    <source>
        <dbReference type="SAM" id="MobiDB-lite"/>
    </source>
</evidence>
<dbReference type="OrthoDB" id="657187at2759"/>
<dbReference type="AlphaFoldDB" id="A0A0D2U617"/>
<dbReference type="Gramene" id="KJB83253">
    <property type="protein sequence ID" value="KJB83253"/>
    <property type="gene ID" value="B456_013G237600"/>
</dbReference>